<dbReference type="Proteomes" id="UP000594262">
    <property type="component" value="Unplaced"/>
</dbReference>
<feature type="chain" id="PRO_5029486144" description="Cnidarian restricted protein" evidence="1">
    <location>
        <begin position="17"/>
        <end position="115"/>
    </location>
</feature>
<dbReference type="RefSeq" id="XP_066921571.1">
    <property type="nucleotide sequence ID" value="XM_067065470.1"/>
</dbReference>
<evidence type="ECO:0000256" key="1">
    <source>
        <dbReference type="SAM" id="SignalP"/>
    </source>
</evidence>
<dbReference type="GeneID" id="136808904"/>
<reference evidence="2" key="1">
    <citation type="submission" date="2021-01" db="UniProtKB">
        <authorList>
            <consortium name="EnsemblMetazoa"/>
        </authorList>
    </citation>
    <scope>IDENTIFICATION</scope>
</reference>
<proteinExistence type="predicted"/>
<accession>A0A7M5UYN1</accession>
<feature type="signal peptide" evidence="1">
    <location>
        <begin position="1"/>
        <end position="16"/>
    </location>
</feature>
<protein>
    <recommendedName>
        <fullName evidence="4">Cnidarian restricted protein</fullName>
    </recommendedName>
</protein>
<keyword evidence="1" id="KW-0732">Signal</keyword>
<evidence type="ECO:0008006" key="4">
    <source>
        <dbReference type="Google" id="ProtNLM"/>
    </source>
</evidence>
<sequence length="115" mass="13355">MKSMILLVTLLALTLAKPSSFNFKAIEDINQEDVPGSMDDALSKRSTQIFQHWQACTKNKLQFCRKPYIYCQVRYPSGYFNNVQCYKAGYSIRCNTNAQILCCDFKCKQTTNMYY</sequence>
<keyword evidence="3" id="KW-1185">Reference proteome</keyword>
<evidence type="ECO:0000313" key="2">
    <source>
        <dbReference type="EnsemblMetazoa" id="CLYHEMP006496.1"/>
    </source>
</evidence>
<dbReference type="EnsemblMetazoa" id="CLYHEMT006496.1">
    <property type="protein sequence ID" value="CLYHEMP006496.1"/>
    <property type="gene ID" value="CLYHEMG006496"/>
</dbReference>
<name>A0A7M5UYN1_9CNID</name>
<evidence type="ECO:0000313" key="3">
    <source>
        <dbReference type="Proteomes" id="UP000594262"/>
    </source>
</evidence>
<dbReference type="AlphaFoldDB" id="A0A7M5UYN1"/>
<organism evidence="2 3">
    <name type="scientific">Clytia hemisphaerica</name>
    <dbReference type="NCBI Taxonomy" id="252671"/>
    <lineage>
        <taxon>Eukaryota</taxon>
        <taxon>Metazoa</taxon>
        <taxon>Cnidaria</taxon>
        <taxon>Hydrozoa</taxon>
        <taxon>Hydroidolina</taxon>
        <taxon>Leptothecata</taxon>
        <taxon>Obeliida</taxon>
        <taxon>Clytiidae</taxon>
        <taxon>Clytia</taxon>
    </lineage>
</organism>